<evidence type="ECO:0000256" key="3">
    <source>
        <dbReference type="ARBA" id="ARBA00023295"/>
    </source>
</evidence>
<sequence length="591" mass="64291">MNRSPALPSSSSVNGRRWTAMILSLLMLAGCSRPEPVPNPEISPSPTPSDSTVSEKLNDQQLKELVAKMDVQEKVGQLVIVSFETTEVDTKTEAWLRTNKIGNVIVYAKNIENAEQATMLTGQLQSTIRGATQIPAFIGIDQEGGMVNRVREGVTIFPSPMAIAAGRQENLYSLAWSMADELSGMGFNMNFAPVLDVNSNPDNPVIHLRSYGDDPKAVASFASTWIKGLQEGGVVSVAKHFPGHGDTGEDSHFALPTVNKTLDQLKETELIPFETAIRSGVSAIMTSHILFPKIEKEKIPATLSKTIITDLLKDELGYNGIVISDSLQMDAIQSHYGMAEAAVQAIQAGVDMLILGDGKVLQPDSEDVQTPVIEALIEAVNQGTISAERLDDAVLSILRIKNDYGLFEDNGEFNHAPYEIDLESHQVLVQETTDQSMTLIRDEISALPLPTDSTLFISFPCVYPLEFDKKSFGEVAADSLFGKAVNVHQDPTQSEIDDILQRASGYDTLVLLVYNMTDSPNQKNLLDQLLETEKPVVVICAGSPYDLQYLNDAPTVLCTYGYTPAAVQSIISVLNGTLLPEGKLPVEIPEN</sequence>
<evidence type="ECO:0000313" key="7">
    <source>
        <dbReference type="EMBL" id="RGR76204.1"/>
    </source>
</evidence>
<dbReference type="NCBIfam" id="NF003740">
    <property type="entry name" value="PRK05337.1"/>
    <property type="match status" value="1"/>
</dbReference>
<keyword evidence="2 7" id="KW-0378">Hydrolase</keyword>
<dbReference type="PROSITE" id="PS51257">
    <property type="entry name" value="PROKAR_LIPOPROTEIN"/>
    <property type="match status" value="1"/>
</dbReference>
<dbReference type="GO" id="GO:0005975">
    <property type="term" value="P:carbohydrate metabolic process"/>
    <property type="evidence" value="ECO:0007669"/>
    <property type="project" value="InterPro"/>
</dbReference>
<proteinExistence type="inferred from homology"/>
<evidence type="ECO:0000256" key="4">
    <source>
        <dbReference type="SAM" id="MobiDB-lite"/>
    </source>
</evidence>
<feature type="compositionally biased region" description="Pro residues" evidence="4">
    <location>
        <begin position="35"/>
        <end position="47"/>
    </location>
</feature>
<name>A0A412G5G4_9FIRM</name>
<dbReference type="Gene3D" id="3.40.50.1700">
    <property type="entry name" value="Glycoside hydrolase family 3 C-terminal domain"/>
    <property type="match status" value="1"/>
</dbReference>
<dbReference type="GO" id="GO:0009254">
    <property type="term" value="P:peptidoglycan turnover"/>
    <property type="evidence" value="ECO:0007669"/>
    <property type="project" value="TreeGrafter"/>
</dbReference>
<dbReference type="SUPFAM" id="SSF52279">
    <property type="entry name" value="Beta-D-glucan exohydrolase, C-terminal domain"/>
    <property type="match status" value="1"/>
</dbReference>
<dbReference type="InterPro" id="IPR017853">
    <property type="entry name" value="GH"/>
</dbReference>
<dbReference type="Gene3D" id="3.20.20.300">
    <property type="entry name" value="Glycoside hydrolase, family 3, N-terminal domain"/>
    <property type="match status" value="1"/>
</dbReference>
<feature type="region of interest" description="Disordered" evidence="4">
    <location>
        <begin position="34"/>
        <end position="55"/>
    </location>
</feature>
<protein>
    <submittedName>
        <fullName evidence="7">Beta-N-acetylhexosaminidase</fullName>
        <ecNumber evidence="7">3.2.1.52</ecNumber>
    </submittedName>
</protein>
<dbReference type="Pfam" id="PF01915">
    <property type="entry name" value="Glyco_hydro_3_C"/>
    <property type="match status" value="1"/>
</dbReference>
<evidence type="ECO:0000256" key="1">
    <source>
        <dbReference type="ARBA" id="ARBA00005336"/>
    </source>
</evidence>
<gene>
    <name evidence="7" type="ORF">DWY25_02300</name>
</gene>
<organism evidence="7 8">
    <name type="scientific">Holdemania filiformis</name>
    <dbReference type="NCBI Taxonomy" id="61171"/>
    <lineage>
        <taxon>Bacteria</taxon>
        <taxon>Bacillati</taxon>
        <taxon>Bacillota</taxon>
        <taxon>Erysipelotrichia</taxon>
        <taxon>Erysipelotrichales</taxon>
        <taxon>Erysipelotrichaceae</taxon>
        <taxon>Holdemania</taxon>
    </lineage>
</organism>
<dbReference type="Proteomes" id="UP000284178">
    <property type="component" value="Unassembled WGS sequence"/>
</dbReference>
<keyword evidence="3 7" id="KW-0326">Glycosidase</keyword>
<dbReference type="RefSeq" id="WP_117893148.1">
    <property type="nucleotide sequence ID" value="NZ_CABJCV010000002.1"/>
</dbReference>
<reference evidence="7 8" key="1">
    <citation type="submission" date="2018-08" db="EMBL/GenBank/DDBJ databases">
        <title>A genome reference for cultivated species of the human gut microbiota.</title>
        <authorList>
            <person name="Zou Y."/>
            <person name="Xue W."/>
            <person name="Luo G."/>
        </authorList>
    </citation>
    <scope>NUCLEOTIDE SEQUENCE [LARGE SCALE GENOMIC DNA]</scope>
    <source>
        <strain evidence="7 8">AF24-29</strain>
    </source>
</reference>
<comment type="caution">
    <text evidence="7">The sequence shown here is derived from an EMBL/GenBank/DDBJ whole genome shotgun (WGS) entry which is preliminary data.</text>
</comment>
<dbReference type="InterPro" id="IPR036881">
    <property type="entry name" value="Glyco_hydro_3_C_sf"/>
</dbReference>
<dbReference type="InterPro" id="IPR050226">
    <property type="entry name" value="NagZ_Beta-hexosaminidase"/>
</dbReference>
<feature type="domain" description="Glycoside hydrolase family 3 C-terminal" evidence="6">
    <location>
        <begin position="413"/>
        <end position="590"/>
    </location>
</feature>
<dbReference type="AlphaFoldDB" id="A0A412G5G4"/>
<dbReference type="PANTHER" id="PTHR30480:SF16">
    <property type="entry name" value="GLYCOSIDE HYDROLASE FAMILY 3 DOMAIN PROTEIN"/>
    <property type="match status" value="1"/>
</dbReference>
<dbReference type="InterPro" id="IPR001764">
    <property type="entry name" value="Glyco_hydro_3_N"/>
</dbReference>
<dbReference type="SUPFAM" id="SSF51445">
    <property type="entry name" value="(Trans)glycosidases"/>
    <property type="match status" value="1"/>
</dbReference>
<dbReference type="InterPro" id="IPR036962">
    <property type="entry name" value="Glyco_hydro_3_N_sf"/>
</dbReference>
<dbReference type="GeneID" id="83014240"/>
<evidence type="ECO:0000259" key="5">
    <source>
        <dbReference type="Pfam" id="PF00933"/>
    </source>
</evidence>
<evidence type="ECO:0000259" key="6">
    <source>
        <dbReference type="Pfam" id="PF01915"/>
    </source>
</evidence>
<dbReference type="GO" id="GO:0004563">
    <property type="term" value="F:beta-N-acetylhexosaminidase activity"/>
    <property type="evidence" value="ECO:0007669"/>
    <property type="project" value="UniProtKB-EC"/>
</dbReference>
<dbReference type="InterPro" id="IPR002772">
    <property type="entry name" value="Glyco_hydro_3_C"/>
</dbReference>
<dbReference type="PANTHER" id="PTHR30480">
    <property type="entry name" value="BETA-HEXOSAMINIDASE-RELATED"/>
    <property type="match status" value="1"/>
</dbReference>
<evidence type="ECO:0000313" key="8">
    <source>
        <dbReference type="Proteomes" id="UP000284178"/>
    </source>
</evidence>
<evidence type="ECO:0000256" key="2">
    <source>
        <dbReference type="ARBA" id="ARBA00022801"/>
    </source>
</evidence>
<dbReference type="Pfam" id="PF00933">
    <property type="entry name" value="Glyco_hydro_3"/>
    <property type="match status" value="1"/>
</dbReference>
<feature type="domain" description="Glycoside hydrolase family 3 N-terminal" evidence="5">
    <location>
        <begin position="71"/>
        <end position="399"/>
    </location>
</feature>
<dbReference type="EMBL" id="QRUP01000002">
    <property type="protein sequence ID" value="RGR76204.1"/>
    <property type="molecule type" value="Genomic_DNA"/>
</dbReference>
<accession>A0A412G5G4</accession>
<keyword evidence="8" id="KW-1185">Reference proteome</keyword>
<comment type="similarity">
    <text evidence="1">Belongs to the glycosyl hydrolase 3 family.</text>
</comment>
<dbReference type="EC" id="3.2.1.52" evidence="7"/>